<keyword evidence="1" id="KW-0472">Membrane</keyword>
<keyword evidence="1" id="KW-1133">Transmembrane helix</keyword>
<keyword evidence="3" id="KW-1185">Reference proteome</keyword>
<dbReference type="KEGG" id="halu:HUG12_06395"/>
<organism evidence="2 3">
    <name type="scientific">Halorarum salinum</name>
    <dbReference type="NCBI Taxonomy" id="2743089"/>
    <lineage>
        <taxon>Archaea</taxon>
        <taxon>Methanobacteriati</taxon>
        <taxon>Methanobacteriota</taxon>
        <taxon>Stenosarchaea group</taxon>
        <taxon>Halobacteria</taxon>
        <taxon>Halobacteriales</taxon>
        <taxon>Haloferacaceae</taxon>
        <taxon>Halorarum</taxon>
    </lineage>
</organism>
<accession>A0A7D5QFF0</accession>
<dbReference type="RefSeq" id="WP_179267968.1">
    <property type="nucleotide sequence ID" value="NZ_CP058579.1"/>
</dbReference>
<dbReference type="GeneID" id="56037072"/>
<feature type="transmembrane region" description="Helical" evidence="1">
    <location>
        <begin position="12"/>
        <end position="33"/>
    </location>
</feature>
<proteinExistence type="predicted"/>
<protein>
    <submittedName>
        <fullName evidence="2">Uncharacterized protein</fullName>
    </submittedName>
</protein>
<sequence length="46" mass="5000">MERREEGVPDDVWIVAGLLATVLAAITLLVWYVTGLLARLPNPVPA</sequence>
<dbReference type="AlphaFoldDB" id="A0A7D5QFF0"/>
<gene>
    <name evidence="2" type="ORF">HUG12_06395</name>
</gene>
<dbReference type="Proteomes" id="UP000509626">
    <property type="component" value="Chromosome"/>
</dbReference>
<name>A0A7D5QFF0_9EURY</name>
<evidence type="ECO:0000256" key="1">
    <source>
        <dbReference type="SAM" id="Phobius"/>
    </source>
</evidence>
<dbReference type="EMBL" id="CP058579">
    <property type="protein sequence ID" value="QLG61383.1"/>
    <property type="molecule type" value="Genomic_DNA"/>
</dbReference>
<keyword evidence="1" id="KW-0812">Transmembrane</keyword>
<reference evidence="2 3" key="1">
    <citation type="submission" date="2020-06" db="EMBL/GenBank/DDBJ databases">
        <title>NJ-3-1, isolated from saline soil.</title>
        <authorList>
            <person name="Cui H.L."/>
            <person name="Shi X."/>
        </authorList>
    </citation>
    <scope>NUCLEOTIDE SEQUENCE [LARGE SCALE GENOMIC DNA]</scope>
    <source>
        <strain evidence="2 3">NJ-3-1</strain>
    </source>
</reference>
<evidence type="ECO:0000313" key="2">
    <source>
        <dbReference type="EMBL" id="QLG61383.1"/>
    </source>
</evidence>
<evidence type="ECO:0000313" key="3">
    <source>
        <dbReference type="Proteomes" id="UP000509626"/>
    </source>
</evidence>